<dbReference type="Pfam" id="PF00083">
    <property type="entry name" value="Sugar_tr"/>
    <property type="match status" value="2"/>
</dbReference>
<dbReference type="GO" id="GO:0016020">
    <property type="term" value="C:membrane"/>
    <property type="evidence" value="ECO:0007669"/>
    <property type="project" value="UniProtKB-SubCell"/>
</dbReference>
<dbReference type="EMBL" id="OB792858">
    <property type="protein sequence ID" value="CAD7424940.1"/>
    <property type="molecule type" value="Genomic_DNA"/>
</dbReference>
<dbReference type="InterPro" id="IPR005828">
    <property type="entry name" value="MFS_sugar_transport-like"/>
</dbReference>
<dbReference type="InterPro" id="IPR036259">
    <property type="entry name" value="MFS_trans_sf"/>
</dbReference>
<feature type="transmembrane region" description="Helical" evidence="5">
    <location>
        <begin position="394"/>
        <end position="417"/>
    </location>
</feature>
<dbReference type="InterPro" id="IPR005829">
    <property type="entry name" value="Sugar_transporter_CS"/>
</dbReference>
<dbReference type="PROSITE" id="PS50850">
    <property type="entry name" value="MFS"/>
    <property type="match status" value="1"/>
</dbReference>
<dbReference type="InterPro" id="IPR020846">
    <property type="entry name" value="MFS_dom"/>
</dbReference>
<comment type="subcellular location">
    <subcellularLocation>
        <location evidence="1">Membrane</location>
        <topology evidence="1">Multi-pass membrane protein</topology>
    </subcellularLocation>
</comment>
<dbReference type="InterPro" id="IPR050549">
    <property type="entry name" value="MFS_Trehalose_Transporter"/>
</dbReference>
<feature type="transmembrane region" description="Helical" evidence="5">
    <location>
        <begin position="56"/>
        <end position="75"/>
    </location>
</feature>
<dbReference type="Gene3D" id="1.20.1250.20">
    <property type="entry name" value="MFS general substrate transporter like domains"/>
    <property type="match status" value="2"/>
</dbReference>
<reference evidence="7" key="1">
    <citation type="submission" date="2020-11" db="EMBL/GenBank/DDBJ databases">
        <authorList>
            <person name="Tran Van P."/>
        </authorList>
    </citation>
    <scope>NUCLEOTIDE SEQUENCE</scope>
</reference>
<evidence type="ECO:0000256" key="5">
    <source>
        <dbReference type="SAM" id="Phobius"/>
    </source>
</evidence>
<keyword evidence="2 5" id="KW-0812">Transmembrane</keyword>
<evidence type="ECO:0000256" key="2">
    <source>
        <dbReference type="ARBA" id="ARBA00022692"/>
    </source>
</evidence>
<feature type="transmembrane region" description="Helical" evidence="5">
    <location>
        <begin position="359"/>
        <end position="382"/>
    </location>
</feature>
<feature type="transmembrane region" description="Helical" evidence="5">
    <location>
        <begin position="27"/>
        <end position="49"/>
    </location>
</feature>
<feature type="domain" description="Major facilitator superfamily (MFS) profile" evidence="6">
    <location>
        <begin position="1"/>
        <end position="439"/>
    </location>
</feature>
<evidence type="ECO:0000259" key="6">
    <source>
        <dbReference type="PROSITE" id="PS50850"/>
    </source>
</evidence>
<dbReference type="AlphaFoldDB" id="A0A7R9HLX8"/>
<accession>A0A7R9HLX8</accession>
<gene>
    <name evidence="7" type="ORF">TMSB3V08_LOCUS1865</name>
</gene>
<sequence length="439" mass="48170">MSLGFSAVALPQLQNRSHLDYLDLNQAAWFASIASIATPIGCLICGPLLDRFGRKITLLAITPCFFLGWLILAVSPSPCPIGILYLGRILTGLATGLASVPAAVYLAEISEHSIRGMLVTFPSVAISLGILIVYVLGMFFNDNWRLIAGISAVLPVSTAILLLFIPESPLWLLSKNRSYDAERAIRKLRCIKSNIQLPNNVKLEMEVMRINANSNIQFKTDDKVQFDKIGNDLTGGVYYKSSSNGENNTNDCELVMKRQETSSNPSSDDKYLSTEINATNQTTNNKIKTCEHEISAKPKLENNAGEYFADCSTIEASPSTIKLPNSEEIRAHSINTNSMAEQLKQRLYILPLPQTWKPIFILNSYFFFQQFSGIYVVVFYAVDIVQQAGVVINAYTATVLLGLVQLIAGIAASFALTRSIPVVSELRPPMLPVLSCGSS</sequence>
<proteinExistence type="predicted"/>
<dbReference type="PROSITE" id="PS00217">
    <property type="entry name" value="SUGAR_TRANSPORT_2"/>
    <property type="match status" value="1"/>
</dbReference>
<dbReference type="SUPFAM" id="SSF103473">
    <property type="entry name" value="MFS general substrate transporter"/>
    <property type="match status" value="1"/>
</dbReference>
<organism evidence="7">
    <name type="scientific">Timema monikensis</name>
    <dbReference type="NCBI Taxonomy" id="170555"/>
    <lineage>
        <taxon>Eukaryota</taxon>
        <taxon>Metazoa</taxon>
        <taxon>Ecdysozoa</taxon>
        <taxon>Arthropoda</taxon>
        <taxon>Hexapoda</taxon>
        <taxon>Insecta</taxon>
        <taxon>Pterygota</taxon>
        <taxon>Neoptera</taxon>
        <taxon>Polyneoptera</taxon>
        <taxon>Phasmatodea</taxon>
        <taxon>Timematodea</taxon>
        <taxon>Timematoidea</taxon>
        <taxon>Timematidae</taxon>
        <taxon>Timema</taxon>
    </lineage>
</organism>
<keyword evidence="4 5" id="KW-0472">Membrane</keyword>
<evidence type="ECO:0000313" key="7">
    <source>
        <dbReference type="EMBL" id="CAD7424940.1"/>
    </source>
</evidence>
<evidence type="ECO:0000256" key="4">
    <source>
        <dbReference type="ARBA" id="ARBA00023136"/>
    </source>
</evidence>
<keyword evidence="3 5" id="KW-1133">Transmembrane helix</keyword>
<name>A0A7R9HLX8_9NEOP</name>
<evidence type="ECO:0000256" key="1">
    <source>
        <dbReference type="ARBA" id="ARBA00004141"/>
    </source>
</evidence>
<feature type="transmembrane region" description="Helical" evidence="5">
    <location>
        <begin position="81"/>
        <end position="106"/>
    </location>
</feature>
<feature type="transmembrane region" description="Helical" evidence="5">
    <location>
        <begin position="118"/>
        <end position="140"/>
    </location>
</feature>
<dbReference type="PANTHER" id="PTHR48021:SF1">
    <property type="entry name" value="GH07001P-RELATED"/>
    <property type="match status" value="1"/>
</dbReference>
<dbReference type="GO" id="GO:0022857">
    <property type="term" value="F:transmembrane transporter activity"/>
    <property type="evidence" value="ECO:0007669"/>
    <property type="project" value="InterPro"/>
</dbReference>
<feature type="transmembrane region" description="Helical" evidence="5">
    <location>
        <begin position="146"/>
        <end position="165"/>
    </location>
</feature>
<evidence type="ECO:0000256" key="3">
    <source>
        <dbReference type="ARBA" id="ARBA00022989"/>
    </source>
</evidence>
<dbReference type="PANTHER" id="PTHR48021">
    <property type="match status" value="1"/>
</dbReference>
<protein>
    <recommendedName>
        <fullName evidence="6">Major facilitator superfamily (MFS) profile domain-containing protein</fullName>
    </recommendedName>
</protein>